<dbReference type="InterPro" id="IPR036861">
    <property type="entry name" value="Endochitinase-like_sf"/>
</dbReference>
<dbReference type="PROSITE" id="PS50941">
    <property type="entry name" value="CHIT_BIND_I_2"/>
    <property type="match status" value="2"/>
</dbReference>
<evidence type="ECO:0008006" key="14">
    <source>
        <dbReference type="Google" id="ProtNLM"/>
    </source>
</evidence>
<dbReference type="InterPro" id="IPR011330">
    <property type="entry name" value="Glyco_hydro/deAcase_b/a-brl"/>
</dbReference>
<feature type="domain" description="NodB homology" evidence="11">
    <location>
        <begin position="142"/>
        <end position="334"/>
    </location>
</feature>
<dbReference type="SUPFAM" id="SSF57016">
    <property type="entry name" value="Plant lectins/antimicrobial peptides"/>
    <property type="match status" value="2"/>
</dbReference>
<dbReference type="SUPFAM" id="SSF88713">
    <property type="entry name" value="Glycoside hydrolase/deacetylase"/>
    <property type="match status" value="1"/>
</dbReference>
<dbReference type="OrthoDB" id="407355at2759"/>
<dbReference type="InterPro" id="IPR001002">
    <property type="entry name" value="Chitin-bd_1"/>
</dbReference>
<dbReference type="PANTHER" id="PTHR46471">
    <property type="entry name" value="CHITIN DEACETYLASE"/>
    <property type="match status" value="1"/>
</dbReference>
<evidence type="ECO:0000256" key="8">
    <source>
        <dbReference type="PROSITE-ProRule" id="PRU00261"/>
    </source>
</evidence>
<keyword evidence="13" id="KW-1185">Reference proteome</keyword>
<gene>
    <name evidence="12" type="ORF">HYFRA_00006495</name>
</gene>
<proteinExistence type="predicted"/>
<dbReference type="InterPro" id="IPR018371">
    <property type="entry name" value="Chitin-binding_1_CS"/>
</dbReference>
<dbReference type="CDD" id="cd10951">
    <property type="entry name" value="CE4_ClCDA_like"/>
    <property type="match status" value="1"/>
</dbReference>
<reference evidence="12" key="1">
    <citation type="submission" date="2021-07" db="EMBL/GenBank/DDBJ databases">
        <authorList>
            <person name="Durling M."/>
        </authorList>
    </citation>
    <scope>NUCLEOTIDE SEQUENCE</scope>
</reference>
<evidence type="ECO:0000256" key="6">
    <source>
        <dbReference type="ARBA" id="ARBA00023277"/>
    </source>
</evidence>
<comment type="caution">
    <text evidence="8">Lacks conserved residue(s) required for the propagation of feature annotation.</text>
</comment>
<keyword evidence="8" id="KW-1015">Disulfide bond</keyword>
<evidence type="ECO:0000256" key="3">
    <source>
        <dbReference type="ARBA" id="ARBA00022723"/>
    </source>
</evidence>
<protein>
    <recommendedName>
        <fullName evidence="14">Carbohydrate esterase family 4 protein</fullName>
    </recommendedName>
</protein>
<feature type="disulfide bond" evidence="8">
    <location>
        <begin position="372"/>
        <end position="387"/>
    </location>
</feature>
<dbReference type="AlphaFoldDB" id="A0A9N9PR36"/>
<dbReference type="PANTHER" id="PTHR46471:SF2">
    <property type="entry name" value="CHITIN DEACETYLASE-RELATED"/>
    <property type="match status" value="1"/>
</dbReference>
<dbReference type="InterPro" id="IPR002509">
    <property type="entry name" value="NODB_dom"/>
</dbReference>
<feature type="disulfide bond" evidence="8">
    <location>
        <begin position="80"/>
        <end position="94"/>
    </location>
</feature>
<evidence type="ECO:0000256" key="5">
    <source>
        <dbReference type="ARBA" id="ARBA00022801"/>
    </source>
</evidence>
<keyword evidence="7" id="KW-0170">Cobalt</keyword>
<evidence type="ECO:0000256" key="2">
    <source>
        <dbReference type="ARBA" id="ARBA00022669"/>
    </source>
</evidence>
<evidence type="ECO:0000313" key="12">
    <source>
        <dbReference type="EMBL" id="CAG8951097.1"/>
    </source>
</evidence>
<accession>A0A9N9PR36</accession>
<feature type="chain" id="PRO_5040265013" description="Carbohydrate esterase family 4 protein" evidence="9">
    <location>
        <begin position="17"/>
        <end position="510"/>
    </location>
</feature>
<dbReference type="GO" id="GO:0046872">
    <property type="term" value="F:metal ion binding"/>
    <property type="evidence" value="ECO:0007669"/>
    <property type="project" value="UniProtKB-KW"/>
</dbReference>
<comment type="caution">
    <text evidence="12">The sequence shown here is derived from an EMBL/GenBank/DDBJ whole genome shotgun (WGS) entry which is preliminary data.</text>
</comment>
<evidence type="ECO:0000313" key="13">
    <source>
        <dbReference type="Proteomes" id="UP000696280"/>
    </source>
</evidence>
<dbReference type="CDD" id="cd11618">
    <property type="entry name" value="ChtBD1_1"/>
    <property type="match status" value="1"/>
</dbReference>
<keyword evidence="2 8" id="KW-0147">Chitin-binding</keyword>
<keyword evidence="6" id="KW-0119">Carbohydrate metabolism</keyword>
<dbReference type="Proteomes" id="UP000696280">
    <property type="component" value="Unassembled WGS sequence"/>
</dbReference>
<sequence length="510" mass="54663">MATLCLWLSLIPMILANIVLGNSLTRFVGGGHISNTLRARAALPVMEIPESRVARTNGHTLRSKLQSCGPGIGSCPTGFCCSAEGVCGEGSSFCAGPDCQFLYGPACDANQIPSGNSTSGIPRTIIGSIPYGTRINSCSRPNVAALTFDDGPYIYTSALLDLLDQYNAKATFFITGNNLGKGPIDNCTTGYPATIKRMKDSGHQIASHTWSHQNLNSLSATDFNNQMIYNEMALRNILGVIPTYMRPPYVDCNDGCFDRLRELGYHAIYYDLDTFDYANDSPDLIQNSKNNWANYINPHPSSVLELSHDIHYQTVYNLTKFMLNTMALGGYGTSVTVGTCLNDPPENWYRAAGSPITCGPPPALQVSTDGTCGNGITCQGSTFGNCCSKYNRCGSLDAWCGVGCQTQYGSCVFPTSSLAPSLSTTSTPWPFLSSTKISTVTSLHSSPALMSPTRSSTTYSSVPSINLMDQNTETVARDTTFAAAHLIIVALSANLVSVHATLPVHLAQLE</sequence>
<evidence type="ECO:0000259" key="10">
    <source>
        <dbReference type="PROSITE" id="PS50941"/>
    </source>
</evidence>
<evidence type="ECO:0000256" key="7">
    <source>
        <dbReference type="ARBA" id="ARBA00023285"/>
    </source>
</evidence>
<dbReference type="GO" id="GO:0016810">
    <property type="term" value="F:hydrolase activity, acting on carbon-nitrogen (but not peptide) bonds"/>
    <property type="evidence" value="ECO:0007669"/>
    <property type="project" value="InterPro"/>
</dbReference>
<keyword evidence="5" id="KW-0378">Hydrolase</keyword>
<dbReference type="Gene3D" id="3.20.20.370">
    <property type="entry name" value="Glycoside hydrolase/deacetylase"/>
    <property type="match status" value="1"/>
</dbReference>
<evidence type="ECO:0000256" key="9">
    <source>
        <dbReference type="SAM" id="SignalP"/>
    </source>
</evidence>
<dbReference type="EMBL" id="CAJVRL010000039">
    <property type="protein sequence ID" value="CAG8951097.1"/>
    <property type="molecule type" value="Genomic_DNA"/>
</dbReference>
<dbReference type="PROSITE" id="PS00026">
    <property type="entry name" value="CHIT_BIND_I_1"/>
    <property type="match status" value="1"/>
</dbReference>
<evidence type="ECO:0000256" key="1">
    <source>
        <dbReference type="ARBA" id="ARBA00001941"/>
    </source>
</evidence>
<keyword evidence="4 9" id="KW-0732">Signal</keyword>
<feature type="signal peptide" evidence="9">
    <location>
        <begin position="1"/>
        <end position="16"/>
    </location>
</feature>
<keyword evidence="3" id="KW-0479">Metal-binding</keyword>
<evidence type="ECO:0000259" key="11">
    <source>
        <dbReference type="PROSITE" id="PS51677"/>
    </source>
</evidence>
<comment type="cofactor">
    <cofactor evidence="1">
        <name>Co(2+)</name>
        <dbReference type="ChEBI" id="CHEBI:48828"/>
    </cofactor>
</comment>
<organism evidence="12 13">
    <name type="scientific">Hymenoscyphus fraxineus</name>
    <dbReference type="NCBI Taxonomy" id="746836"/>
    <lineage>
        <taxon>Eukaryota</taxon>
        <taxon>Fungi</taxon>
        <taxon>Dikarya</taxon>
        <taxon>Ascomycota</taxon>
        <taxon>Pezizomycotina</taxon>
        <taxon>Leotiomycetes</taxon>
        <taxon>Helotiales</taxon>
        <taxon>Helotiaceae</taxon>
        <taxon>Hymenoscyphus</taxon>
    </lineage>
</organism>
<dbReference type="GO" id="GO:0008061">
    <property type="term" value="F:chitin binding"/>
    <property type="evidence" value="ECO:0007669"/>
    <property type="project" value="UniProtKB-UniRule"/>
</dbReference>
<dbReference type="PROSITE" id="PS51677">
    <property type="entry name" value="NODB"/>
    <property type="match status" value="1"/>
</dbReference>
<evidence type="ECO:0000256" key="4">
    <source>
        <dbReference type="ARBA" id="ARBA00022729"/>
    </source>
</evidence>
<feature type="domain" description="Chitin-binding type-1" evidence="10">
    <location>
        <begin position="369"/>
        <end position="413"/>
    </location>
</feature>
<dbReference type="Pfam" id="PF01522">
    <property type="entry name" value="Polysacc_deac_1"/>
    <property type="match status" value="1"/>
</dbReference>
<feature type="disulfide bond" evidence="8">
    <location>
        <begin position="386"/>
        <end position="400"/>
    </location>
</feature>
<name>A0A9N9PR36_9HELO</name>
<dbReference type="Gene3D" id="3.30.60.10">
    <property type="entry name" value="Endochitinase-like"/>
    <property type="match status" value="2"/>
</dbReference>
<feature type="disulfide bond" evidence="8">
    <location>
        <begin position="75"/>
        <end position="87"/>
    </location>
</feature>
<feature type="domain" description="Chitin-binding type-1" evidence="10">
    <location>
        <begin position="65"/>
        <end position="109"/>
    </location>
</feature>
<dbReference type="GO" id="GO:0005975">
    <property type="term" value="P:carbohydrate metabolic process"/>
    <property type="evidence" value="ECO:0007669"/>
    <property type="project" value="InterPro"/>
</dbReference>